<keyword evidence="3 7" id="KW-0547">Nucleotide-binding</keyword>
<dbReference type="NCBIfam" id="TIGR00379">
    <property type="entry name" value="cobB"/>
    <property type="match status" value="1"/>
</dbReference>
<dbReference type="GO" id="GO:0009236">
    <property type="term" value="P:cobalamin biosynthetic process"/>
    <property type="evidence" value="ECO:0007669"/>
    <property type="project" value="UniProtKB-UniRule"/>
</dbReference>
<dbReference type="InterPro" id="IPR027417">
    <property type="entry name" value="P-loop_NTPase"/>
</dbReference>
<comment type="miscellaneous">
    <text evidence="7">The a and c carboxylates of cobyrinate are activated for nucleophilic attack via formation of a phosphorylated intermediate by ATP. CbiA catalyzes first the amidation of the c-carboxylate, and then that of the a-carboxylate.</text>
</comment>
<dbReference type="SUPFAM" id="SSF52317">
    <property type="entry name" value="Class I glutamine amidotransferase-like"/>
    <property type="match status" value="1"/>
</dbReference>
<evidence type="ECO:0000256" key="5">
    <source>
        <dbReference type="ARBA" id="ARBA00022842"/>
    </source>
</evidence>
<feature type="active site" description="Nucleophile" evidence="7">
    <location>
        <position position="338"/>
    </location>
</feature>
<proteinExistence type="inferred from homology"/>
<dbReference type="InterPro" id="IPR029062">
    <property type="entry name" value="Class_I_gatase-like"/>
</dbReference>
<dbReference type="PROSITE" id="PS51274">
    <property type="entry name" value="GATASE_COBBQ"/>
    <property type="match status" value="1"/>
</dbReference>
<comment type="similarity">
    <text evidence="7">Belongs to the CobB/CbiA family.</text>
</comment>
<feature type="domain" description="CobB/CobQ-like glutamine amidotransferase" evidence="9">
    <location>
        <begin position="257"/>
        <end position="445"/>
    </location>
</feature>
<dbReference type="UniPathway" id="UPA00148">
    <property type="reaction ID" value="UER00231"/>
</dbReference>
<keyword evidence="7" id="KW-0169">Cobalamin biosynthesis</keyword>
<dbReference type="InterPro" id="IPR011698">
    <property type="entry name" value="GATase_3"/>
</dbReference>
<dbReference type="NCBIfam" id="NF002204">
    <property type="entry name" value="PRK01077.1"/>
    <property type="match status" value="1"/>
</dbReference>
<feature type="site" description="Increases nucleophilicity of active site Cys" evidence="7">
    <location>
        <position position="441"/>
    </location>
</feature>
<evidence type="ECO:0000256" key="2">
    <source>
        <dbReference type="ARBA" id="ARBA00022598"/>
    </source>
</evidence>
<evidence type="ECO:0000256" key="7">
    <source>
        <dbReference type="HAMAP-Rule" id="MF_00027"/>
    </source>
</evidence>
<dbReference type="EMBL" id="FQZM01000009">
    <property type="protein sequence ID" value="SHI70191.1"/>
    <property type="molecule type" value="Genomic_DNA"/>
</dbReference>
<dbReference type="CDD" id="cd05388">
    <property type="entry name" value="CobB_N"/>
    <property type="match status" value="1"/>
</dbReference>
<sequence>MQQHHIPRLVIGAPRGRSGKTTVTIGLLAALVYGLKLVVQPFKKGPDFIDPSWLSRIAGRACRNLDGFLMSRETIRSSFVRHSRDADIAVVEGAMGLFDGVDLEGSGSTAEIAKAIAAPVIMVVDTTRMTRSVAPLVQGFMHFDPQVTVAGVILNQVARPRHEQMLRGALEKYCGVSVVGVIPKGRKLIIPDRHLGLIPAGERDELDQTLEEIARVARECLDLEGILAIARQAPPLEDISGGVKAVGEIPRTGGPLIGVFRDRAFSFYYPENLEALEEAGARLVFIDALRDWELPEVDALYIGGGFPEVFAGQLEANEGLRKSVCRAIEAGLPVYAECGGLMYLGRLLTWQGRTYQMCGALPFDVVMDGRPCGHGYEVVEVTGENPFFPTGSLIRGHEFHHSRLVNMDPDLRYAFRVLRGCGIDGEKDGLVYKGVLAAYNHIHALAVPQWAEALVSRARQWRRTTRTAK</sequence>
<dbReference type="RefSeq" id="WP_072867547.1">
    <property type="nucleotide sequence ID" value="NZ_FQZM01000009.1"/>
</dbReference>
<dbReference type="InterPro" id="IPR004484">
    <property type="entry name" value="CbiA/CobB_synth"/>
</dbReference>
<dbReference type="OrthoDB" id="9764035at2"/>
<dbReference type="PANTHER" id="PTHR43873">
    <property type="entry name" value="COBYRINATE A,C-DIAMIDE SYNTHASE"/>
    <property type="match status" value="1"/>
</dbReference>
<comment type="catalytic activity">
    <reaction evidence="7">
        <text>cob(II)yrinate + 2 L-glutamine + 2 ATP + 2 H2O = cob(II)yrinate a,c diamide + 2 L-glutamate + 2 ADP + 2 phosphate + 2 H(+)</text>
        <dbReference type="Rhea" id="RHEA:26289"/>
        <dbReference type="ChEBI" id="CHEBI:15377"/>
        <dbReference type="ChEBI" id="CHEBI:15378"/>
        <dbReference type="ChEBI" id="CHEBI:29985"/>
        <dbReference type="ChEBI" id="CHEBI:30616"/>
        <dbReference type="ChEBI" id="CHEBI:43474"/>
        <dbReference type="ChEBI" id="CHEBI:58359"/>
        <dbReference type="ChEBI" id="CHEBI:58537"/>
        <dbReference type="ChEBI" id="CHEBI:58894"/>
        <dbReference type="ChEBI" id="CHEBI:456216"/>
        <dbReference type="EC" id="6.3.5.11"/>
    </reaction>
</comment>
<dbReference type="Proteomes" id="UP000184529">
    <property type="component" value="Unassembled WGS sequence"/>
</dbReference>
<dbReference type="Pfam" id="PF07685">
    <property type="entry name" value="GATase_3"/>
    <property type="match status" value="1"/>
</dbReference>
<evidence type="ECO:0000256" key="3">
    <source>
        <dbReference type="ARBA" id="ARBA00022741"/>
    </source>
</evidence>
<dbReference type="Gene3D" id="3.40.50.300">
    <property type="entry name" value="P-loop containing nucleotide triphosphate hydrolases"/>
    <property type="match status" value="1"/>
</dbReference>
<comment type="cofactor">
    <cofactor evidence="1 7">
        <name>Mg(2+)</name>
        <dbReference type="ChEBI" id="CHEBI:18420"/>
    </cofactor>
</comment>
<evidence type="ECO:0000256" key="4">
    <source>
        <dbReference type="ARBA" id="ARBA00022840"/>
    </source>
</evidence>
<dbReference type="SUPFAM" id="SSF52540">
    <property type="entry name" value="P-loop containing nucleoside triphosphate hydrolases"/>
    <property type="match status" value="1"/>
</dbReference>
<dbReference type="Gene3D" id="3.40.50.880">
    <property type="match status" value="1"/>
</dbReference>
<protein>
    <recommendedName>
        <fullName evidence="7">Cobyrinate a,c-diamide synthase</fullName>
        <ecNumber evidence="7">6.3.5.11</ecNumber>
    </recommendedName>
    <alternativeName>
        <fullName evidence="7">Cobyrinic acid a,c-diamide synthetase</fullName>
    </alternativeName>
</protein>
<comment type="pathway">
    <text evidence="7">Cofactor biosynthesis; adenosylcobalamin biosynthesis; cob(II)yrinate a,c-diamide from sirohydrochlorin (anaerobic route): step 10/10.</text>
</comment>
<keyword evidence="5 7" id="KW-0460">Magnesium</keyword>
<evidence type="ECO:0000259" key="8">
    <source>
        <dbReference type="Pfam" id="PF01656"/>
    </source>
</evidence>
<dbReference type="GO" id="GO:0005524">
    <property type="term" value="F:ATP binding"/>
    <property type="evidence" value="ECO:0007669"/>
    <property type="project" value="UniProtKB-UniRule"/>
</dbReference>
<dbReference type="CDD" id="cd03130">
    <property type="entry name" value="GATase1_CobB"/>
    <property type="match status" value="1"/>
</dbReference>
<comment type="domain">
    <text evidence="7">Comprises of two domains. The C-terminal domain contains the binding site for glutamine and catalyzes the hydrolysis of this substrate to glutamate and ammonia. The N-terminal domain is anticipated to bind ATP and cobyrinate and catalyzes the ultimate synthesis of the diamide product. The ammonia produced via the glutaminase domain is probably translocated to the adjacent domain via a molecular tunnel, where it reacts with an activated intermediate.</text>
</comment>
<evidence type="ECO:0000259" key="9">
    <source>
        <dbReference type="Pfam" id="PF07685"/>
    </source>
</evidence>
<accession>A0A1M6DAQ9</accession>
<keyword evidence="11" id="KW-1185">Reference proteome</keyword>
<keyword evidence="2 7" id="KW-0436">Ligase</keyword>
<dbReference type="InterPro" id="IPR002586">
    <property type="entry name" value="CobQ/CobB/MinD/ParA_Nub-bd_dom"/>
</dbReference>
<organism evidence="10 11">
    <name type="scientific">Desulfofundulus thermosubterraneus DSM 16057</name>
    <dbReference type="NCBI Taxonomy" id="1121432"/>
    <lineage>
        <taxon>Bacteria</taxon>
        <taxon>Bacillati</taxon>
        <taxon>Bacillota</taxon>
        <taxon>Clostridia</taxon>
        <taxon>Eubacteriales</taxon>
        <taxon>Peptococcaceae</taxon>
        <taxon>Desulfofundulus</taxon>
    </lineage>
</organism>
<keyword evidence="6 7" id="KW-0315">Glutamine amidotransferase</keyword>
<keyword evidence="4 7" id="KW-0067">ATP-binding</keyword>
<dbReference type="EC" id="6.3.5.11" evidence="7"/>
<evidence type="ECO:0000313" key="11">
    <source>
        <dbReference type="Proteomes" id="UP000184529"/>
    </source>
</evidence>
<dbReference type="HAMAP" id="MF_00027">
    <property type="entry name" value="CobB_CbiA"/>
    <property type="match status" value="1"/>
</dbReference>
<reference evidence="11" key="1">
    <citation type="submission" date="2016-11" db="EMBL/GenBank/DDBJ databases">
        <authorList>
            <person name="Varghese N."/>
            <person name="Submissions S."/>
        </authorList>
    </citation>
    <scope>NUCLEOTIDE SEQUENCE [LARGE SCALE GENOMIC DNA]</scope>
    <source>
        <strain evidence="11">DSM 16057</strain>
    </source>
</reference>
<evidence type="ECO:0000256" key="6">
    <source>
        <dbReference type="ARBA" id="ARBA00022962"/>
    </source>
</evidence>
<name>A0A1M6DAQ9_9FIRM</name>
<dbReference type="GO" id="GO:0042242">
    <property type="term" value="F:cobyrinic acid a,c-diamide synthase activity"/>
    <property type="evidence" value="ECO:0007669"/>
    <property type="project" value="UniProtKB-UniRule"/>
</dbReference>
<feature type="domain" description="CobQ/CobB/MinD/ParA nucleotide binding" evidence="8">
    <location>
        <begin position="11"/>
        <end position="188"/>
    </location>
</feature>
<dbReference type="Pfam" id="PF01656">
    <property type="entry name" value="CbiA"/>
    <property type="match status" value="1"/>
</dbReference>
<dbReference type="STRING" id="1121432.SAMN02745219_00881"/>
<dbReference type="AlphaFoldDB" id="A0A1M6DAQ9"/>
<dbReference type="PANTHER" id="PTHR43873:SF1">
    <property type="entry name" value="COBYRINATE A,C-DIAMIDE SYNTHASE"/>
    <property type="match status" value="1"/>
</dbReference>
<comment type="function">
    <text evidence="7">Catalyzes the ATP-dependent amidation of the two carboxylate groups at positions a and c of cobyrinate, using either L-glutamine or ammonia as the nitrogen source.</text>
</comment>
<gene>
    <name evidence="7" type="primary">cbiA</name>
    <name evidence="10" type="ORF">SAMN02745219_00881</name>
</gene>
<evidence type="ECO:0000256" key="1">
    <source>
        <dbReference type="ARBA" id="ARBA00001946"/>
    </source>
</evidence>
<evidence type="ECO:0000313" key="10">
    <source>
        <dbReference type="EMBL" id="SHI70191.1"/>
    </source>
</evidence>